<feature type="binding site" evidence="6">
    <location>
        <begin position="245"/>
        <end position="246"/>
    </location>
    <ligand>
        <name>S-adenosyl-L-methionine</name>
        <dbReference type="ChEBI" id="CHEBI:59789"/>
    </ligand>
</feature>
<feature type="domain" description="CheR-type methyltransferase" evidence="7">
    <location>
        <begin position="31"/>
        <end position="299"/>
    </location>
</feature>
<protein>
    <recommendedName>
        <fullName evidence="5">Chemotaxis protein methyltransferase</fullName>
        <ecNumber evidence="5">2.1.1.80</ecNumber>
    </recommendedName>
</protein>
<dbReference type="EC" id="2.1.1.80" evidence="5"/>
<feature type="binding site" evidence="6">
    <location>
        <position position="107"/>
    </location>
    <ligand>
        <name>S-adenosyl-L-methionine</name>
        <dbReference type="ChEBI" id="CHEBI:59789"/>
    </ligand>
</feature>
<accession>A0A0D6PCK8</accession>
<evidence type="ECO:0000256" key="5">
    <source>
        <dbReference type="PIRNR" id="PIRNR000410"/>
    </source>
</evidence>
<comment type="function">
    <text evidence="5">Methylation of the membrane-bound methyl-accepting chemotaxis proteins (MCP) to form gamma-glutamyl methyl ester residues in MCP.</text>
</comment>
<sequence>MTDDTLLEKAKHCLGGSLLNPLSDIALERFSARNFERLAALIHRYSGIKMPQGKRTMLAGRLRSRLVALELDSLDDYCGYIFENRGIANELVHLINAVSTNKTDFFREPVHFDFLRETFLPALVLAGRRAVKIWSAAASIGAEAYTIAMVLEDFRRKNHGPDYSILGTDISTEALEIAVAGQFSKAMIDPVPPEMRSRYILQSRDQTLAMARIIPQLRAKVAWARLNLMESRYPVDRDMDCIFCRNILIYFDKSTQNNVLKRLCDHLRPGGYLILGHSESGAGAELPLVSVRSTIFRRL</sequence>
<evidence type="ECO:0000256" key="1">
    <source>
        <dbReference type="ARBA" id="ARBA00001541"/>
    </source>
</evidence>
<feature type="binding site" evidence="6">
    <location>
        <position position="101"/>
    </location>
    <ligand>
        <name>S-adenosyl-L-methionine</name>
        <dbReference type="ChEBI" id="CHEBI:59789"/>
    </ligand>
</feature>
<gene>
    <name evidence="8" type="ORF">Aam_016_061</name>
</gene>
<evidence type="ECO:0000256" key="3">
    <source>
        <dbReference type="ARBA" id="ARBA00022679"/>
    </source>
</evidence>
<keyword evidence="4 5" id="KW-0949">S-adenosyl-L-methionine</keyword>
<comment type="caution">
    <text evidence="8">The sequence shown here is derived from an EMBL/GenBank/DDBJ whole genome shotgun (WGS) entry which is preliminary data.</text>
</comment>
<evidence type="ECO:0000256" key="6">
    <source>
        <dbReference type="PIRSR" id="PIRSR000410-1"/>
    </source>
</evidence>
<keyword evidence="3 5" id="KW-0808">Transferase</keyword>
<keyword evidence="9" id="KW-1185">Reference proteome</keyword>
<dbReference type="SUPFAM" id="SSF53335">
    <property type="entry name" value="S-adenosyl-L-methionine-dependent methyltransferases"/>
    <property type="match status" value="1"/>
</dbReference>
<dbReference type="EMBL" id="BANC01000016">
    <property type="protein sequence ID" value="GAN79091.1"/>
    <property type="molecule type" value="Genomic_DNA"/>
</dbReference>
<dbReference type="InterPro" id="IPR029063">
    <property type="entry name" value="SAM-dependent_MTases_sf"/>
</dbReference>
<dbReference type="PIRSF" id="PIRSF000410">
    <property type="entry name" value="CheR"/>
    <property type="match status" value="1"/>
</dbReference>
<dbReference type="InterPro" id="IPR000780">
    <property type="entry name" value="CheR_MeTrfase"/>
</dbReference>
<comment type="catalytic activity">
    <reaction evidence="1 5">
        <text>L-glutamyl-[protein] + S-adenosyl-L-methionine = [protein]-L-glutamate 5-O-methyl ester + S-adenosyl-L-homocysteine</text>
        <dbReference type="Rhea" id="RHEA:24452"/>
        <dbReference type="Rhea" id="RHEA-COMP:10208"/>
        <dbReference type="Rhea" id="RHEA-COMP:10311"/>
        <dbReference type="ChEBI" id="CHEBI:29973"/>
        <dbReference type="ChEBI" id="CHEBI:57856"/>
        <dbReference type="ChEBI" id="CHEBI:59789"/>
        <dbReference type="ChEBI" id="CHEBI:82795"/>
        <dbReference type="EC" id="2.1.1.80"/>
    </reaction>
</comment>
<feature type="binding site" evidence="6">
    <location>
        <position position="169"/>
    </location>
    <ligand>
        <name>S-adenosyl-L-methionine</name>
        <dbReference type="ChEBI" id="CHEBI:59789"/>
    </ligand>
</feature>
<dbReference type="InterPro" id="IPR026024">
    <property type="entry name" value="Chemotaxis_MeTrfase_CheR"/>
</dbReference>
<dbReference type="STRING" id="1120923.SAMN02746095_02245"/>
<dbReference type="InterPro" id="IPR022642">
    <property type="entry name" value="CheR_C"/>
</dbReference>
<dbReference type="InterPro" id="IPR022641">
    <property type="entry name" value="CheR_N"/>
</dbReference>
<feature type="binding site" evidence="6">
    <location>
        <position position="103"/>
    </location>
    <ligand>
        <name>S-adenosyl-L-methionine</name>
        <dbReference type="ChEBI" id="CHEBI:59789"/>
    </ligand>
</feature>
<evidence type="ECO:0000313" key="9">
    <source>
        <dbReference type="Proteomes" id="UP000032668"/>
    </source>
</evidence>
<dbReference type="GO" id="GO:0008983">
    <property type="term" value="F:protein-glutamate O-methyltransferase activity"/>
    <property type="evidence" value="ECO:0007669"/>
    <property type="project" value="UniProtKB-EC"/>
</dbReference>
<name>A0A0D6PCK8_9PROT</name>
<dbReference type="SMART" id="SM00138">
    <property type="entry name" value="MeTrc"/>
    <property type="match status" value="1"/>
</dbReference>
<dbReference type="InterPro" id="IPR050903">
    <property type="entry name" value="Bact_Chemotaxis_MeTrfase"/>
</dbReference>
<proteinExistence type="predicted"/>
<dbReference type="SUPFAM" id="SSF47757">
    <property type="entry name" value="Chemotaxis receptor methyltransferase CheR, N-terminal domain"/>
    <property type="match status" value="1"/>
</dbReference>
<dbReference type="GO" id="GO:0032259">
    <property type="term" value="P:methylation"/>
    <property type="evidence" value="ECO:0007669"/>
    <property type="project" value="UniProtKB-KW"/>
</dbReference>
<dbReference type="RefSeq" id="WP_241869302.1">
    <property type="nucleotide sequence ID" value="NZ_BANC01000016.1"/>
</dbReference>
<dbReference type="Gene3D" id="1.10.155.10">
    <property type="entry name" value="Chemotaxis receptor methyltransferase CheR, N-terminal domain"/>
    <property type="match status" value="1"/>
</dbReference>
<dbReference type="AlphaFoldDB" id="A0A0D6PCK8"/>
<dbReference type="PANTHER" id="PTHR24422:SF26">
    <property type="entry name" value="CHEMOTAXIS PROTEIN METHYLTRANSFERASE"/>
    <property type="match status" value="1"/>
</dbReference>
<feature type="binding site" evidence="6">
    <location>
        <begin position="227"/>
        <end position="228"/>
    </location>
    <ligand>
        <name>S-adenosyl-L-methionine</name>
        <dbReference type="ChEBI" id="CHEBI:59789"/>
    </ligand>
</feature>
<dbReference type="Gene3D" id="3.40.50.150">
    <property type="entry name" value="Vaccinia Virus protein VP39"/>
    <property type="match status" value="1"/>
</dbReference>
<dbReference type="PRINTS" id="PR00996">
    <property type="entry name" value="CHERMTFRASE"/>
</dbReference>
<dbReference type="Pfam" id="PF01739">
    <property type="entry name" value="CheR"/>
    <property type="match status" value="1"/>
</dbReference>
<dbReference type="PANTHER" id="PTHR24422">
    <property type="entry name" value="CHEMOTAXIS PROTEIN METHYLTRANSFERASE"/>
    <property type="match status" value="1"/>
</dbReference>
<evidence type="ECO:0000259" key="7">
    <source>
        <dbReference type="PROSITE" id="PS50123"/>
    </source>
</evidence>
<dbReference type="PROSITE" id="PS50123">
    <property type="entry name" value="CHER"/>
    <property type="match status" value="1"/>
</dbReference>
<dbReference type="Proteomes" id="UP000032668">
    <property type="component" value="Unassembled WGS sequence"/>
</dbReference>
<keyword evidence="2 5" id="KW-0489">Methyltransferase</keyword>
<reference evidence="8 9" key="1">
    <citation type="submission" date="2012-11" db="EMBL/GenBank/DDBJ databases">
        <title>Whole genome sequence of Acidocella aminolytica 101 = DSM 11237.</title>
        <authorList>
            <person name="Azuma Y."/>
            <person name="Higashiura N."/>
            <person name="Hirakawa H."/>
            <person name="Matsushita K."/>
        </authorList>
    </citation>
    <scope>NUCLEOTIDE SEQUENCE [LARGE SCALE GENOMIC DNA]</scope>
    <source>
        <strain evidence="9">101 / DSM 11237</strain>
    </source>
</reference>
<evidence type="ECO:0000256" key="4">
    <source>
        <dbReference type="ARBA" id="ARBA00022691"/>
    </source>
</evidence>
<evidence type="ECO:0000313" key="8">
    <source>
        <dbReference type="EMBL" id="GAN79091.1"/>
    </source>
</evidence>
<feature type="binding site" evidence="6">
    <location>
        <position position="143"/>
    </location>
    <ligand>
        <name>S-adenosyl-L-methionine</name>
        <dbReference type="ChEBI" id="CHEBI:59789"/>
    </ligand>
</feature>
<dbReference type="InterPro" id="IPR036804">
    <property type="entry name" value="CheR_N_sf"/>
</dbReference>
<evidence type="ECO:0000256" key="2">
    <source>
        <dbReference type="ARBA" id="ARBA00022603"/>
    </source>
</evidence>
<dbReference type="Pfam" id="PF03705">
    <property type="entry name" value="CheR_N"/>
    <property type="match status" value="1"/>
</dbReference>
<organism evidence="8 9">
    <name type="scientific">Acidocella aminolytica 101 = DSM 11237</name>
    <dbReference type="NCBI Taxonomy" id="1120923"/>
    <lineage>
        <taxon>Bacteria</taxon>
        <taxon>Pseudomonadati</taxon>
        <taxon>Pseudomonadota</taxon>
        <taxon>Alphaproteobacteria</taxon>
        <taxon>Acetobacterales</taxon>
        <taxon>Acidocellaceae</taxon>
        <taxon>Acidocella</taxon>
    </lineage>
</organism>